<dbReference type="RefSeq" id="WP_155446232.1">
    <property type="nucleotide sequence ID" value="NZ_JAOQNR010000009.1"/>
</dbReference>
<feature type="signal peptide" evidence="1">
    <location>
        <begin position="1"/>
        <end position="27"/>
    </location>
</feature>
<sequence>MAHLARSRMIGGLALATALVLAASARAEKFDTALILAVDVSGSMDDARYRVQFEGVARALEDPSVVQSLLGGPHHRAAVSMLAWSDSAHEVMAWQVIADTRDARRVAGLIRAMPRVSGEFTCLATMLREAREGLVRSVPGEASAIVIDVSGDGPDNCAGARATEDERDKTVAGGVTINGLPIRTENEFIGTGAYRAPGFGMEELRNEPHMAGATIEDWYKQHVIGGPGAFHVVANGYADFERAFRRKFLREIASRRDGAHRLSMKAESLRRD</sequence>
<name>A0A6N8DLV0_RHOAC</name>
<accession>A0A6N8DLV0</accession>
<dbReference type="Pfam" id="PF06707">
    <property type="entry name" value="DUF1194"/>
    <property type="match status" value="1"/>
</dbReference>
<organism evidence="2 3">
    <name type="scientific">Rhodoblastus acidophilus</name>
    <name type="common">Rhodopseudomonas acidophila</name>
    <dbReference type="NCBI Taxonomy" id="1074"/>
    <lineage>
        <taxon>Bacteria</taxon>
        <taxon>Pseudomonadati</taxon>
        <taxon>Pseudomonadota</taxon>
        <taxon>Alphaproteobacteria</taxon>
        <taxon>Hyphomicrobiales</taxon>
        <taxon>Rhodoblastaceae</taxon>
        <taxon>Rhodoblastus</taxon>
    </lineage>
</organism>
<dbReference type="AlphaFoldDB" id="A0A6N8DLV0"/>
<keyword evidence="1" id="KW-0732">Signal</keyword>
<dbReference type="OrthoDB" id="9792179at2"/>
<protein>
    <submittedName>
        <fullName evidence="2">DUF1194 domain-containing protein</fullName>
    </submittedName>
</protein>
<evidence type="ECO:0000313" key="2">
    <source>
        <dbReference type="EMBL" id="MTV31552.1"/>
    </source>
</evidence>
<dbReference type="InterPro" id="IPR036465">
    <property type="entry name" value="vWFA_dom_sf"/>
</dbReference>
<evidence type="ECO:0000256" key="1">
    <source>
        <dbReference type="SAM" id="SignalP"/>
    </source>
</evidence>
<evidence type="ECO:0000313" key="3">
    <source>
        <dbReference type="Proteomes" id="UP000439113"/>
    </source>
</evidence>
<feature type="chain" id="PRO_5026943657" evidence="1">
    <location>
        <begin position="28"/>
        <end position="272"/>
    </location>
</feature>
<reference evidence="2 3" key="1">
    <citation type="submission" date="2019-11" db="EMBL/GenBank/DDBJ databases">
        <title>Whole-genome sequence of a Rhodoblastus acidophilus DSM 142.</title>
        <authorList>
            <person name="Kyndt J.A."/>
            <person name="Meyer T.E."/>
        </authorList>
    </citation>
    <scope>NUCLEOTIDE SEQUENCE [LARGE SCALE GENOMIC DNA]</scope>
    <source>
        <strain evidence="2 3">DSM 142</strain>
    </source>
</reference>
<comment type="caution">
    <text evidence="2">The sequence shown here is derived from an EMBL/GenBank/DDBJ whole genome shotgun (WGS) entry which is preliminary data.</text>
</comment>
<gene>
    <name evidence="2" type="ORF">GJ654_11155</name>
</gene>
<dbReference type="SUPFAM" id="SSF53300">
    <property type="entry name" value="vWA-like"/>
    <property type="match status" value="1"/>
</dbReference>
<dbReference type="InterPro" id="IPR010607">
    <property type="entry name" value="DUF1194"/>
</dbReference>
<proteinExistence type="predicted"/>
<dbReference type="CDD" id="cd00198">
    <property type="entry name" value="vWFA"/>
    <property type="match status" value="1"/>
</dbReference>
<dbReference type="EMBL" id="WNKS01000008">
    <property type="protein sequence ID" value="MTV31552.1"/>
    <property type="molecule type" value="Genomic_DNA"/>
</dbReference>
<dbReference type="Proteomes" id="UP000439113">
    <property type="component" value="Unassembled WGS sequence"/>
</dbReference>
<dbReference type="Gene3D" id="3.40.50.410">
    <property type="entry name" value="von Willebrand factor, type A domain"/>
    <property type="match status" value="1"/>
</dbReference>